<sequence length="53" mass="6152">MANVKKGTLTPPPQWWKHLKEFKRIFWKAERKAQREAVKKEASAATLSSKNSL</sequence>
<comment type="caution">
    <text evidence="1">The sequence shown here is derived from an EMBL/GenBank/DDBJ whole genome shotgun (WGS) entry which is preliminary data.</text>
</comment>
<accession>A0A1J5SDM6</accession>
<organism evidence="1">
    <name type="scientific">mine drainage metagenome</name>
    <dbReference type="NCBI Taxonomy" id="410659"/>
    <lineage>
        <taxon>unclassified sequences</taxon>
        <taxon>metagenomes</taxon>
        <taxon>ecological metagenomes</taxon>
    </lineage>
</organism>
<gene>
    <name evidence="1" type="ORF">GALL_181760</name>
</gene>
<evidence type="ECO:0000313" key="1">
    <source>
        <dbReference type="EMBL" id="OIQ99779.1"/>
    </source>
</evidence>
<reference evidence="1" key="1">
    <citation type="submission" date="2016-10" db="EMBL/GenBank/DDBJ databases">
        <title>Sequence of Gallionella enrichment culture.</title>
        <authorList>
            <person name="Poehlein A."/>
            <person name="Muehling M."/>
            <person name="Daniel R."/>
        </authorList>
    </citation>
    <scope>NUCLEOTIDE SEQUENCE</scope>
</reference>
<name>A0A1J5SDM6_9ZZZZ</name>
<dbReference type="EMBL" id="MLJW01000102">
    <property type="protein sequence ID" value="OIQ99779.1"/>
    <property type="molecule type" value="Genomic_DNA"/>
</dbReference>
<dbReference type="AlphaFoldDB" id="A0A1J5SDM6"/>
<proteinExistence type="predicted"/>
<protein>
    <submittedName>
        <fullName evidence="1">Uncharacterized protein</fullName>
    </submittedName>
</protein>